<evidence type="ECO:0000313" key="3">
    <source>
        <dbReference type="Proteomes" id="UP000250043"/>
    </source>
</evidence>
<protein>
    <submittedName>
        <fullName evidence="2">Uncharacterized protein</fullName>
    </submittedName>
</protein>
<reference evidence="2 3" key="1">
    <citation type="submission" date="2016-07" db="EMBL/GenBank/DDBJ databases">
        <title>Draft genome of the white-rot fungus Obba rivulosa 3A-2.</title>
        <authorList>
            <consortium name="DOE Joint Genome Institute"/>
            <person name="Miettinen O."/>
            <person name="Riley R."/>
            <person name="Acob R."/>
            <person name="Barry K."/>
            <person name="Cullen D."/>
            <person name="De Vries R."/>
            <person name="Hainaut M."/>
            <person name="Hatakka A."/>
            <person name="Henrissat B."/>
            <person name="Hilden K."/>
            <person name="Kuo R."/>
            <person name="Labutti K."/>
            <person name="Lipzen A."/>
            <person name="Makela M.R."/>
            <person name="Sandor L."/>
            <person name="Spatafora J.W."/>
            <person name="Grigoriev I.V."/>
            <person name="Hibbett D.S."/>
        </authorList>
    </citation>
    <scope>NUCLEOTIDE SEQUENCE [LARGE SCALE GENOMIC DNA]</scope>
    <source>
        <strain evidence="2 3">3A-2</strain>
    </source>
</reference>
<organism evidence="2 3">
    <name type="scientific">Obba rivulosa</name>
    <dbReference type="NCBI Taxonomy" id="1052685"/>
    <lineage>
        <taxon>Eukaryota</taxon>
        <taxon>Fungi</taxon>
        <taxon>Dikarya</taxon>
        <taxon>Basidiomycota</taxon>
        <taxon>Agaricomycotina</taxon>
        <taxon>Agaricomycetes</taxon>
        <taxon>Polyporales</taxon>
        <taxon>Gelatoporiaceae</taxon>
        <taxon>Obba</taxon>
    </lineage>
</organism>
<dbReference type="Proteomes" id="UP000250043">
    <property type="component" value="Unassembled WGS sequence"/>
</dbReference>
<keyword evidence="3" id="KW-1185">Reference proteome</keyword>
<gene>
    <name evidence="2" type="ORF">OBBRIDRAFT_805889</name>
</gene>
<keyword evidence="1" id="KW-0732">Signal</keyword>
<proteinExistence type="predicted"/>
<dbReference type="AlphaFoldDB" id="A0A8E2ATE8"/>
<sequence>MTPMPPQLLVHSLTTILLLCLWHQLYTRGMLRLAGPIRGSTMPSTVLGGRRLASPPELLCKNDVDGNWMAIASMRHSEEEIWEDLQDLRQQMCDFHSDNWLQEYLPEDECSQNCDETKWLLKETELLEREYTSATVQAILEQGAYGALRKAVNLIATKYGDTFKEPCPEETEAELAFYQSLIKFCIARAKIKQLDAEIQEQCENQLAGVADVSYLLVGEVPERSRQAGTYTSENVALSLEIKITRKAEEEIARREAQKEKEEAKRETTWHQICSPDEHYGPDKCGGWDKQGQMFEERLQALPDMIHQRLLNLFELFIINCFETPALMHALVVSPPRAVGKEPPSASAKMPPIDVTIKSPPQVHREPLRNYVTNAMAMVALAESKGSDTETPNRTLFITSSPQAVSDATPTKLIVQKATLGCRRAPSKAWNVTKVQAVAPESTAPGKPIKMGTWRTLVGELGDAERGHALGLGGMGCEKLG</sequence>
<evidence type="ECO:0000256" key="1">
    <source>
        <dbReference type="SAM" id="SignalP"/>
    </source>
</evidence>
<feature type="signal peptide" evidence="1">
    <location>
        <begin position="1"/>
        <end position="27"/>
    </location>
</feature>
<name>A0A8E2ATE8_9APHY</name>
<dbReference type="EMBL" id="KV722477">
    <property type="protein sequence ID" value="OCH87659.1"/>
    <property type="molecule type" value="Genomic_DNA"/>
</dbReference>
<accession>A0A8E2ATE8</accession>
<evidence type="ECO:0000313" key="2">
    <source>
        <dbReference type="EMBL" id="OCH87659.1"/>
    </source>
</evidence>
<feature type="chain" id="PRO_5034126805" evidence="1">
    <location>
        <begin position="28"/>
        <end position="480"/>
    </location>
</feature>